<protein>
    <submittedName>
        <fullName evidence="2">Uncharacterized protein</fullName>
    </submittedName>
</protein>
<feature type="compositionally biased region" description="Basic and acidic residues" evidence="1">
    <location>
        <begin position="37"/>
        <end position="56"/>
    </location>
</feature>
<keyword evidence="3" id="KW-1185">Reference proteome</keyword>
<feature type="compositionally biased region" description="Basic residues" evidence="1">
    <location>
        <begin position="27"/>
        <end position="36"/>
    </location>
</feature>
<evidence type="ECO:0000256" key="1">
    <source>
        <dbReference type="SAM" id="MobiDB-lite"/>
    </source>
</evidence>
<proteinExistence type="predicted"/>
<feature type="region of interest" description="Disordered" evidence="1">
    <location>
        <begin position="13"/>
        <end position="56"/>
    </location>
</feature>
<evidence type="ECO:0000313" key="3">
    <source>
        <dbReference type="Proteomes" id="UP001178508"/>
    </source>
</evidence>
<gene>
    <name evidence="2" type="ORF">XNOV1_A025603</name>
</gene>
<reference evidence="2" key="1">
    <citation type="submission" date="2023-08" db="EMBL/GenBank/DDBJ databases">
        <authorList>
            <person name="Alioto T."/>
            <person name="Alioto T."/>
            <person name="Gomez Garrido J."/>
        </authorList>
    </citation>
    <scope>NUCLEOTIDE SEQUENCE</scope>
</reference>
<dbReference type="EMBL" id="OY660879">
    <property type="protein sequence ID" value="CAJ1076593.1"/>
    <property type="molecule type" value="Genomic_DNA"/>
</dbReference>
<dbReference type="Proteomes" id="UP001178508">
    <property type="component" value="Chromosome 16"/>
</dbReference>
<accession>A0AAV1GSQ6</accession>
<sequence>MYCKPAGDLEWKLGYRPSQTGSERARRFNKPTKAQRKKDESDDKNDLNEKLKVCKP</sequence>
<dbReference type="AlphaFoldDB" id="A0AAV1GSQ6"/>
<name>A0AAV1GSQ6_XYRNO</name>
<organism evidence="2 3">
    <name type="scientific">Xyrichtys novacula</name>
    <name type="common">Pearly razorfish</name>
    <name type="synonym">Hemipteronotus novacula</name>
    <dbReference type="NCBI Taxonomy" id="13765"/>
    <lineage>
        <taxon>Eukaryota</taxon>
        <taxon>Metazoa</taxon>
        <taxon>Chordata</taxon>
        <taxon>Craniata</taxon>
        <taxon>Vertebrata</taxon>
        <taxon>Euteleostomi</taxon>
        <taxon>Actinopterygii</taxon>
        <taxon>Neopterygii</taxon>
        <taxon>Teleostei</taxon>
        <taxon>Neoteleostei</taxon>
        <taxon>Acanthomorphata</taxon>
        <taxon>Eupercaria</taxon>
        <taxon>Labriformes</taxon>
        <taxon>Labridae</taxon>
        <taxon>Xyrichtys</taxon>
    </lineage>
</organism>
<evidence type="ECO:0000313" key="2">
    <source>
        <dbReference type="EMBL" id="CAJ1076593.1"/>
    </source>
</evidence>